<keyword evidence="3" id="KW-0479">Metal-binding</keyword>
<name>A0A1E8PQ78_9BURK</name>
<dbReference type="InterPro" id="IPR017850">
    <property type="entry name" value="Alkaline_phosphatase_core_sf"/>
</dbReference>
<dbReference type="CDD" id="cd16012">
    <property type="entry name" value="ALP"/>
    <property type="match status" value="1"/>
</dbReference>
<dbReference type="GO" id="GO:0004035">
    <property type="term" value="F:alkaline phosphatase activity"/>
    <property type="evidence" value="ECO:0007669"/>
    <property type="project" value="TreeGrafter"/>
</dbReference>
<feature type="binding site" evidence="3">
    <location>
        <position position="374"/>
    </location>
    <ligand>
        <name>Zn(2+)</name>
        <dbReference type="ChEBI" id="CHEBI:29105"/>
        <label>2</label>
    </ligand>
</feature>
<organism evidence="5 6">
    <name type="scientific">Janthinobacterium lividum</name>
    <dbReference type="NCBI Taxonomy" id="29581"/>
    <lineage>
        <taxon>Bacteria</taxon>
        <taxon>Pseudomonadati</taxon>
        <taxon>Pseudomonadota</taxon>
        <taxon>Betaproteobacteria</taxon>
        <taxon>Burkholderiales</taxon>
        <taxon>Oxalobacteraceae</taxon>
        <taxon>Janthinobacterium</taxon>
    </lineage>
</organism>
<dbReference type="PANTHER" id="PTHR11596">
    <property type="entry name" value="ALKALINE PHOSPHATASE"/>
    <property type="match status" value="1"/>
</dbReference>
<dbReference type="AlphaFoldDB" id="A0A1E8PQ78"/>
<keyword evidence="3" id="KW-0862">Zinc</keyword>
<feature type="binding site" evidence="3">
    <location>
        <position position="227"/>
    </location>
    <ligand>
        <name>Mg(2+)</name>
        <dbReference type="ChEBI" id="CHEBI:18420"/>
    </ligand>
</feature>
<feature type="binding site" evidence="3">
    <location>
        <position position="365"/>
    </location>
    <ligand>
        <name>Mg(2+)</name>
        <dbReference type="ChEBI" id="CHEBI:18420"/>
    </ligand>
</feature>
<keyword evidence="1" id="KW-0597">Phosphoprotein</keyword>
<feature type="binding site" evidence="3">
    <location>
        <position position="416"/>
    </location>
    <ligand>
        <name>Zn(2+)</name>
        <dbReference type="ChEBI" id="CHEBI:29105"/>
        <label>2</label>
    </ligand>
</feature>
<dbReference type="EMBL" id="MAQB02000001">
    <property type="protein sequence ID" value="OFJ48452.1"/>
    <property type="molecule type" value="Genomic_DNA"/>
</dbReference>
<feature type="binding site" evidence="3">
    <location>
        <position position="370"/>
    </location>
    <ligand>
        <name>Zn(2+)</name>
        <dbReference type="ChEBI" id="CHEBI:29105"/>
        <label>2</label>
    </ligand>
</feature>
<dbReference type="SUPFAM" id="SSF53649">
    <property type="entry name" value="Alkaline phosphatase-like"/>
    <property type="match status" value="1"/>
</dbReference>
<dbReference type="PANTHER" id="PTHR11596:SF5">
    <property type="entry name" value="ALKALINE PHOSPHATASE"/>
    <property type="match status" value="1"/>
</dbReference>
<keyword evidence="3" id="KW-0460">Magnesium</keyword>
<proteinExistence type="inferred from homology"/>
<evidence type="ECO:0000256" key="2">
    <source>
        <dbReference type="PIRSR" id="PIRSR601952-1"/>
    </source>
</evidence>
<dbReference type="PRINTS" id="PR00113">
    <property type="entry name" value="ALKPHPHTASE"/>
</dbReference>
<evidence type="ECO:0000256" key="3">
    <source>
        <dbReference type="PIRSR" id="PIRSR601952-2"/>
    </source>
</evidence>
<dbReference type="SMART" id="SM00098">
    <property type="entry name" value="alkPPc"/>
    <property type="match status" value="1"/>
</dbReference>
<dbReference type="InterPro" id="IPR001952">
    <property type="entry name" value="Alkaline_phosphatase"/>
</dbReference>
<feature type="active site" description="Phosphoserine intermediate" evidence="2">
    <location>
        <position position="151"/>
    </location>
</feature>
<accession>A0A1E8PQ78</accession>
<reference evidence="5 6" key="1">
    <citation type="submission" date="2016-10" db="EMBL/GenBank/DDBJ databases">
        <title>Updated version of Genome Assembly of Janthinobacterium lividum ERGS5:01.</title>
        <authorList>
            <person name="Kumar R."/>
            <person name="Acharya V."/>
            <person name="Singh D."/>
        </authorList>
    </citation>
    <scope>NUCLEOTIDE SEQUENCE [LARGE SCALE GENOMIC DNA]</scope>
    <source>
        <strain evidence="5 6">ERGS5:01</strain>
    </source>
</reference>
<feature type="binding site" evidence="3">
    <location>
        <position position="225"/>
    </location>
    <ligand>
        <name>Mg(2+)</name>
        <dbReference type="ChEBI" id="CHEBI:18420"/>
    </ligand>
</feature>
<dbReference type="Gene3D" id="3.40.720.10">
    <property type="entry name" value="Alkaline Phosphatase, subunit A"/>
    <property type="match status" value="1"/>
</dbReference>
<dbReference type="Proteomes" id="UP000092634">
    <property type="component" value="Unassembled WGS sequence"/>
</dbReference>
<protein>
    <submittedName>
        <fullName evidence="5">Alkaline phosphatase</fullName>
    </submittedName>
</protein>
<feature type="binding site" evidence="3">
    <location>
        <position position="417"/>
    </location>
    <ligand>
        <name>Zn(2+)</name>
        <dbReference type="ChEBI" id="CHEBI:29105"/>
        <label>2</label>
    </ligand>
</feature>
<evidence type="ECO:0000313" key="6">
    <source>
        <dbReference type="Proteomes" id="UP000092634"/>
    </source>
</evidence>
<evidence type="ECO:0000256" key="1">
    <source>
        <dbReference type="ARBA" id="ARBA00022553"/>
    </source>
</evidence>
<dbReference type="GO" id="GO:0046872">
    <property type="term" value="F:metal ion binding"/>
    <property type="evidence" value="ECO:0007669"/>
    <property type="project" value="UniProtKB-KW"/>
</dbReference>
<evidence type="ECO:0000256" key="4">
    <source>
        <dbReference type="RuleBase" id="RU003946"/>
    </source>
</evidence>
<feature type="binding site" evidence="3">
    <location>
        <position position="107"/>
    </location>
    <ligand>
        <name>Mg(2+)</name>
        <dbReference type="ChEBI" id="CHEBI:18420"/>
    </ligand>
</feature>
<sequence>MASTGGQQRQCDTLFFYSHGVRKNDTNDVGVAALQKVSQRHEDVTLACYLASSFKPSRMNHMTRRKISVAGCSVAITLMLAACGSDAKKEDVAPEVPPKNVIFFLGDGMGLTTMTAARIYSVGEDGDLTMDTLPETAFVKTFSNDAQVTDSAPSMAAYMTGVKMNNEVISMSANTLAIDPGKDANGNKLVNNCGTNNGTPATTLIELAKAKGYAAGVVSTARVTHATPATTYAHICHRDLENDIAAALVPGGAGYNNALGSTGLEVVLGGGAQFFTPFKNGGKRSDDRDLVAELKAKSYTIANNATDFKAVDAAKTDRLFGVFTSSHMSYDLDRDATKEPSLAEMTTKAMDVLAKNKKGYFLMVEGGRIDHALHETTAKKALQDTVAFDNAIKAAIEKAKLTDPTLANTLIVVTADHDHTLVLNGYAKRTGKTAAGNAGVLGVVKNYVTGAVEKDLDGAPYSIIGFGNGEKRTQSSRAAMASLDDSVTSANTYHQEAAIRTAVGNETHGGTDVFLGAIGKGSETFLGTIDNTTVFGLVKTAGGL</sequence>
<dbReference type="Pfam" id="PF00245">
    <property type="entry name" value="Alk_phosphatase"/>
    <property type="match status" value="1"/>
</dbReference>
<comment type="cofactor">
    <cofactor evidence="3">
        <name>Zn(2+)</name>
        <dbReference type="ChEBI" id="CHEBI:29105"/>
    </cofactor>
    <text evidence="3">Binds 2 Zn(2+) ions.</text>
</comment>
<comment type="cofactor">
    <cofactor evidence="3">
        <name>Mg(2+)</name>
        <dbReference type="ChEBI" id="CHEBI:18420"/>
    </cofactor>
    <text evidence="3">Binds 1 Mg(2+) ion.</text>
</comment>
<comment type="similarity">
    <text evidence="4">Belongs to the alkaline phosphatase family.</text>
</comment>
<gene>
    <name evidence="5" type="ORF">BA896_005390</name>
</gene>
<comment type="caution">
    <text evidence="5">The sequence shown here is derived from an EMBL/GenBank/DDBJ whole genome shotgun (WGS) entry which is preliminary data.</text>
</comment>
<feature type="binding site" evidence="3">
    <location>
        <position position="107"/>
    </location>
    <ligand>
        <name>Zn(2+)</name>
        <dbReference type="ChEBI" id="CHEBI:29105"/>
        <label>2</label>
    </ligand>
</feature>
<evidence type="ECO:0000313" key="5">
    <source>
        <dbReference type="EMBL" id="OFJ48452.1"/>
    </source>
</evidence>
<feature type="binding site" evidence="3">
    <location>
        <position position="508"/>
    </location>
    <ligand>
        <name>Zn(2+)</name>
        <dbReference type="ChEBI" id="CHEBI:29105"/>
        <label>2</label>
    </ligand>
</feature>